<feature type="region of interest" description="Disordered" evidence="11">
    <location>
        <begin position="470"/>
        <end position="493"/>
    </location>
</feature>
<dbReference type="GO" id="GO:0036464">
    <property type="term" value="C:cytoplasmic ribonucleoprotein granule"/>
    <property type="evidence" value="ECO:0007669"/>
    <property type="project" value="TreeGrafter"/>
</dbReference>
<dbReference type="InterPro" id="IPR040757">
    <property type="entry name" value="Regnase_1/ZC3H12_C"/>
</dbReference>
<dbReference type="PANTHER" id="PTHR12876">
    <property type="entry name" value="N4BP1-RELATED"/>
    <property type="match status" value="1"/>
</dbReference>
<evidence type="ECO:0000256" key="11">
    <source>
        <dbReference type="SAM" id="MobiDB-lite"/>
    </source>
</evidence>
<protein>
    <submittedName>
        <fullName evidence="13">Endoribonuclease ZC3H12A</fullName>
    </submittedName>
</protein>
<evidence type="ECO:0000313" key="13">
    <source>
        <dbReference type="EMBL" id="KAA0709990.1"/>
    </source>
</evidence>
<keyword evidence="8 10" id="KW-0862">Zinc</keyword>
<feature type="zinc finger region" description="C3H1-type" evidence="10">
    <location>
        <begin position="304"/>
        <end position="329"/>
    </location>
</feature>
<proteinExistence type="inferred from homology"/>
<dbReference type="GO" id="GO:0008270">
    <property type="term" value="F:zinc ion binding"/>
    <property type="evidence" value="ECO:0007669"/>
    <property type="project" value="UniProtKB-KW"/>
</dbReference>
<comment type="similarity">
    <text evidence="2">Belongs to the ZC3H12 family.</text>
</comment>
<comment type="cofactor">
    <cofactor evidence="1">
        <name>Mg(2+)</name>
        <dbReference type="ChEBI" id="CHEBI:18420"/>
    </cofactor>
</comment>
<reference evidence="13 14" key="1">
    <citation type="journal article" date="2019" name="Mol. Ecol. Resour.">
        <title>Chromosome-level genome assembly of Triplophysa tibetana, a fish adapted to the harsh high-altitude environment of the Tibetan Plateau.</title>
        <authorList>
            <person name="Yang X."/>
            <person name="Liu H."/>
            <person name="Ma Z."/>
            <person name="Zou Y."/>
            <person name="Zou M."/>
            <person name="Mao Y."/>
            <person name="Li X."/>
            <person name="Wang H."/>
            <person name="Chen T."/>
            <person name="Wang W."/>
            <person name="Yang R."/>
        </authorList>
    </citation>
    <scope>NUCLEOTIDE SEQUENCE [LARGE SCALE GENOMIC DNA]</scope>
    <source>
        <strain evidence="13">TTIB1903HZAU</strain>
        <tissue evidence="13">Muscle</tissue>
    </source>
</reference>
<dbReference type="InterPro" id="IPR040546">
    <property type="entry name" value="Rege-1_UBA-like"/>
</dbReference>
<keyword evidence="9" id="KW-0460">Magnesium</keyword>
<dbReference type="GO" id="GO:0016787">
    <property type="term" value="F:hydrolase activity"/>
    <property type="evidence" value="ECO:0007669"/>
    <property type="project" value="UniProtKB-KW"/>
</dbReference>
<evidence type="ECO:0000256" key="7">
    <source>
        <dbReference type="ARBA" id="ARBA00022801"/>
    </source>
</evidence>
<dbReference type="CDD" id="cd18729">
    <property type="entry name" value="PIN_Zc3h12-like"/>
    <property type="match status" value="1"/>
</dbReference>
<feature type="region of interest" description="Disordered" evidence="11">
    <location>
        <begin position="329"/>
        <end position="369"/>
    </location>
</feature>
<dbReference type="AlphaFoldDB" id="A0A5A9NJP0"/>
<dbReference type="InterPro" id="IPR051101">
    <property type="entry name" value="ZC3H12/N4BP1_RNase_Reg"/>
</dbReference>
<organism evidence="13 14">
    <name type="scientific">Triplophysa tibetana</name>
    <dbReference type="NCBI Taxonomy" id="1572043"/>
    <lineage>
        <taxon>Eukaryota</taxon>
        <taxon>Metazoa</taxon>
        <taxon>Chordata</taxon>
        <taxon>Craniata</taxon>
        <taxon>Vertebrata</taxon>
        <taxon>Euteleostomi</taxon>
        <taxon>Actinopterygii</taxon>
        <taxon>Neopterygii</taxon>
        <taxon>Teleostei</taxon>
        <taxon>Ostariophysi</taxon>
        <taxon>Cypriniformes</taxon>
        <taxon>Nemacheilidae</taxon>
        <taxon>Triplophysa</taxon>
    </lineage>
</organism>
<dbReference type="PROSITE" id="PS50103">
    <property type="entry name" value="ZF_C3H1"/>
    <property type="match status" value="1"/>
</dbReference>
<evidence type="ECO:0000256" key="8">
    <source>
        <dbReference type="ARBA" id="ARBA00022833"/>
    </source>
</evidence>
<evidence type="ECO:0000256" key="9">
    <source>
        <dbReference type="ARBA" id="ARBA00022842"/>
    </source>
</evidence>
<dbReference type="GO" id="GO:0005634">
    <property type="term" value="C:nucleus"/>
    <property type="evidence" value="ECO:0007669"/>
    <property type="project" value="TreeGrafter"/>
</dbReference>
<keyword evidence="3" id="KW-0540">Nuclease</keyword>
<evidence type="ECO:0000259" key="12">
    <source>
        <dbReference type="PROSITE" id="PS50103"/>
    </source>
</evidence>
<dbReference type="GO" id="GO:0004521">
    <property type="term" value="F:RNA endonuclease activity"/>
    <property type="evidence" value="ECO:0007669"/>
    <property type="project" value="TreeGrafter"/>
</dbReference>
<evidence type="ECO:0000256" key="6">
    <source>
        <dbReference type="ARBA" id="ARBA00022771"/>
    </source>
</evidence>
<evidence type="ECO:0000256" key="4">
    <source>
        <dbReference type="ARBA" id="ARBA00022723"/>
    </source>
</evidence>
<gene>
    <name evidence="13" type="ORF">E1301_Tti018105</name>
</gene>
<feature type="compositionally biased region" description="Basic and acidic residues" evidence="11">
    <location>
        <begin position="329"/>
        <end position="346"/>
    </location>
</feature>
<keyword evidence="4 10" id="KW-0479">Metal-binding</keyword>
<evidence type="ECO:0000256" key="2">
    <source>
        <dbReference type="ARBA" id="ARBA00010922"/>
    </source>
</evidence>
<evidence type="ECO:0000256" key="1">
    <source>
        <dbReference type="ARBA" id="ARBA00001946"/>
    </source>
</evidence>
<dbReference type="EMBL" id="SOYY01000016">
    <property type="protein sequence ID" value="KAA0709990.1"/>
    <property type="molecule type" value="Genomic_DNA"/>
</dbReference>
<dbReference type="FunFam" id="3.40.50.11980:FF:000001">
    <property type="entry name" value="ZC3H12A isoform 1"/>
    <property type="match status" value="1"/>
</dbReference>
<keyword evidence="5" id="KW-0255">Endonuclease</keyword>
<dbReference type="GO" id="GO:0003729">
    <property type="term" value="F:mRNA binding"/>
    <property type="evidence" value="ECO:0007669"/>
    <property type="project" value="TreeGrafter"/>
</dbReference>
<name>A0A5A9NJP0_9TELE</name>
<evidence type="ECO:0000256" key="10">
    <source>
        <dbReference type="PROSITE-ProRule" id="PRU00723"/>
    </source>
</evidence>
<keyword evidence="6 10" id="KW-0863">Zinc-finger</keyword>
<dbReference type="PANTHER" id="PTHR12876:SF10">
    <property type="entry name" value="ENDORIBONUCLEASE ZC3H12A"/>
    <property type="match status" value="1"/>
</dbReference>
<dbReference type="InterPro" id="IPR000571">
    <property type="entry name" value="Znf_CCCH"/>
</dbReference>
<feature type="region of interest" description="Disordered" evidence="11">
    <location>
        <begin position="398"/>
        <end position="433"/>
    </location>
</feature>
<feature type="compositionally biased region" description="Low complexity" evidence="11">
    <location>
        <begin position="354"/>
        <end position="366"/>
    </location>
</feature>
<dbReference type="Proteomes" id="UP000324632">
    <property type="component" value="Chromosome 16"/>
</dbReference>
<feature type="region of interest" description="Disordered" evidence="11">
    <location>
        <begin position="539"/>
        <end position="563"/>
    </location>
</feature>
<sequence length="609" mass="68654">MSTEISTFPALRPFSDSRWFDSNDTNAWLTAPAAVCDPPFTCKDRMDPGQPNPTPDEFQTQLDLFLKLGFSQTQVRAAFLKLGLGADTNKVLGELIQAGGEPEEPAASPVLVPRGDGTKVRSARTECRSSQEELVVDEDALRPIVIDGSNVAMSHGNKEVFSCLGIQLAVNFFLERGHLDITVFVPSWRKEQPRPDVPITDQHILRELERRKLLVFTPSRRVAGKRVVCYDDRFIVRLAYDSDGIIVSNDTYRDLQGERPEWKRFIEERLLMYSFVNDKFMPPDDPLGRHGPTLDNFLRKTPRLPKKQPCPYGKKCTYGIKCKFHHPERNKQSQRALADELRDKAKISSTPHKPQSIPQGPSQSPSLEEVLEHKLPLDPCGPLIKTYTSENMLVVKGVPQPTQKTFTSKREHRHSPTGPYGSQERLDSGLGSYESHLPEGFYYDTEHRNSKPPSGGRHRCVPANRQPCSGCSYESQNGGSMSLSSSPNPEHMSYGQPRYHSYGGGPVYPPVNMSQYSYHHSRGPPPHHGYWSDHFGAYPPASQDERGHGRWSPSKPNPQLSEREQVRKKLLAIFNARLVDRAMDRFPHILDPQRLAAEILILQSHDGVL</sequence>
<dbReference type="Pfam" id="PF18561">
    <property type="entry name" value="Regnase_1_C"/>
    <property type="match status" value="1"/>
</dbReference>
<comment type="caution">
    <text evidence="13">The sequence shown here is derived from an EMBL/GenBank/DDBJ whole genome shotgun (WGS) entry which is preliminary data.</text>
</comment>
<accession>A0A5A9NJP0</accession>
<keyword evidence="14" id="KW-1185">Reference proteome</keyword>
<evidence type="ECO:0000313" key="14">
    <source>
        <dbReference type="Proteomes" id="UP000324632"/>
    </source>
</evidence>
<dbReference type="Pfam" id="PF11977">
    <property type="entry name" value="RNase_Zc3h12a"/>
    <property type="match status" value="1"/>
</dbReference>
<dbReference type="GO" id="GO:0061158">
    <property type="term" value="P:3'-UTR-mediated mRNA destabilization"/>
    <property type="evidence" value="ECO:0007669"/>
    <property type="project" value="TreeGrafter"/>
</dbReference>
<dbReference type="InterPro" id="IPR021869">
    <property type="entry name" value="RNase_Zc3h12_NYN"/>
</dbReference>
<dbReference type="Gene3D" id="3.40.50.11980">
    <property type="match status" value="1"/>
</dbReference>
<feature type="domain" description="C3H1-type" evidence="12">
    <location>
        <begin position="304"/>
        <end position="329"/>
    </location>
</feature>
<feature type="compositionally biased region" description="Low complexity" evidence="11">
    <location>
        <begin position="475"/>
        <end position="489"/>
    </location>
</feature>
<evidence type="ECO:0000256" key="3">
    <source>
        <dbReference type="ARBA" id="ARBA00022722"/>
    </source>
</evidence>
<keyword evidence="7" id="KW-0378">Hydrolase</keyword>
<dbReference type="OrthoDB" id="392925at2759"/>
<dbReference type="Pfam" id="PF18039">
    <property type="entry name" value="UBA_6"/>
    <property type="match status" value="1"/>
</dbReference>
<evidence type="ECO:0000256" key="5">
    <source>
        <dbReference type="ARBA" id="ARBA00022759"/>
    </source>
</evidence>